<comment type="similarity">
    <text evidence="3">Belongs to the NDC1 family.</text>
</comment>
<dbReference type="GO" id="GO:0106166">
    <property type="term" value="F:spindle pole body-nuclear membrane anchor activity"/>
    <property type="evidence" value="ECO:0007669"/>
    <property type="project" value="TreeGrafter"/>
</dbReference>
<gene>
    <name evidence="15" type="ORF">BDZ85DRAFT_321578</name>
</gene>
<keyword evidence="6" id="KW-0509">mRNA transport</keyword>
<evidence type="ECO:0000256" key="2">
    <source>
        <dbReference type="ARBA" id="ARBA00004567"/>
    </source>
</evidence>
<dbReference type="EMBL" id="ML992513">
    <property type="protein sequence ID" value="KAF2220118.1"/>
    <property type="molecule type" value="Genomic_DNA"/>
</dbReference>
<feature type="transmembrane region" description="Helical" evidence="14">
    <location>
        <begin position="220"/>
        <end position="238"/>
    </location>
</feature>
<evidence type="ECO:0000256" key="12">
    <source>
        <dbReference type="ARBA" id="ARBA00023242"/>
    </source>
</evidence>
<dbReference type="GO" id="GO:0070631">
    <property type="term" value="P:spindle pole body localization"/>
    <property type="evidence" value="ECO:0007669"/>
    <property type="project" value="TreeGrafter"/>
</dbReference>
<dbReference type="GO" id="GO:0005816">
    <property type="term" value="C:spindle pole body"/>
    <property type="evidence" value="ECO:0007669"/>
    <property type="project" value="TreeGrafter"/>
</dbReference>
<dbReference type="Pfam" id="PF09531">
    <property type="entry name" value="Ndc1_Nup"/>
    <property type="match status" value="1"/>
</dbReference>
<name>A0A6A6G3L8_9PEZI</name>
<sequence>MSASKSAVVAPNLKTAPRARPYKDFLTPALHRCFTNAALIGLALCWVEAILLAKPSLLWSWFPFGWTGLRTGLLFISCLTIFVLRVAFLHPGTATDRSAAETFWRLFVSKRAIWTVVWYWTSGFLFSEIYIFSTAESANLAWIDPGRSYERMRLNERAVMLRTMFSLLALEQATLHLAWDYDALDIPRRVGDRRTTTQPTPQTANVAQLQSHAIRILRSALVNTFVTSVWGTAIYYLLLRRTAWNVSYSIGKVFFKLHKTSGPTGLADPFSLFSRFIFSGTLLVILWQTTNLAFTIYALQEPLKKGSPLTNDSKDPNASLINGLKSRRSLPHSIALWELSLIAERFEDRRRTIYNDFEKPGSTTWADIVSICLIEIQGVSKSVQDAQTALLPSAAPQPAPVAEPRSRISQPLKDDPNIFNASPNPNSATERIASGVGAVAKSLGQQPGSSPLTNKAKSFIASETQADNSAYNSITKSVQSYAIDFLRTPLGGPFRIMFPSRMNAIVFGHPHSRASNIHNATNALCKLTVSSLKEDNFGQVQHDIGKIMRAIVAAIQDIQTLIQSYPPHWTDVEFKERRAPEVYELLSTLKEGLEGIIMTFGEYVDALGITRSELRRAKELVGKGQEMVAGR</sequence>
<comment type="subcellular location">
    <subcellularLocation>
        <location evidence="1">Nucleus membrane</location>
        <topology evidence="1">Multi-pass membrane protein</topology>
    </subcellularLocation>
    <subcellularLocation>
        <location evidence="2">Nucleus</location>
        <location evidence="2">Nuclear pore complex</location>
    </subcellularLocation>
</comment>
<evidence type="ECO:0000256" key="11">
    <source>
        <dbReference type="ARBA" id="ARBA00023136"/>
    </source>
</evidence>
<keyword evidence="11 14" id="KW-0472">Membrane</keyword>
<keyword evidence="16" id="KW-1185">Reference proteome</keyword>
<dbReference type="Proteomes" id="UP000799538">
    <property type="component" value="Unassembled WGS sequence"/>
</dbReference>
<dbReference type="GO" id="GO:0031965">
    <property type="term" value="C:nuclear membrane"/>
    <property type="evidence" value="ECO:0007669"/>
    <property type="project" value="UniProtKB-SubCell"/>
</dbReference>
<evidence type="ECO:0000313" key="16">
    <source>
        <dbReference type="Proteomes" id="UP000799538"/>
    </source>
</evidence>
<evidence type="ECO:0000256" key="9">
    <source>
        <dbReference type="ARBA" id="ARBA00023010"/>
    </source>
</evidence>
<keyword evidence="4" id="KW-0813">Transport</keyword>
<accession>A0A6A6G3L8</accession>
<dbReference type="GO" id="GO:0006999">
    <property type="term" value="P:nuclear pore organization"/>
    <property type="evidence" value="ECO:0007669"/>
    <property type="project" value="TreeGrafter"/>
</dbReference>
<evidence type="ECO:0000256" key="3">
    <source>
        <dbReference type="ARBA" id="ARBA00005760"/>
    </source>
</evidence>
<dbReference type="GO" id="GO:0070762">
    <property type="term" value="C:nuclear pore transmembrane ring"/>
    <property type="evidence" value="ECO:0007669"/>
    <property type="project" value="TreeGrafter"/>
</dbReference>
<dbReference type="AlphaFoldDB" id="A0A6A6G3L8"/>
<protein>
    <submittedName>
        <fullName evidence="15">Nucleoporin protein Ndc1-Nup</fullName>
    </submittedName>
</protein>
<evidence type="ECO:0000256" key="8">
    <source>
        <dbReference type="ARBA" id="ARBA00022989"/>
    </source>
</evidence>
<evidence type="ECO:0000256" key="6">
    <source>
        <dbReference type="ARBA" id="ARBA00022816"/>
    </source>
</evidence>
<dbReference type="PANTHER" id="PTHR13269:SF6">
    <property type="entry name" value="NUCLEOPORIN NDC1"/>
    <property type="match status" value="1"/>
</dbReference>
<evidence type="ECO:0000256" key="1">
    <source>
        <dbReference type="ARBA" id="ARBA00004232"/>
    </source>
</evidence>
<evidence type="ECO:0000256" key="5">
    <source>
        <dbReference type="ARBA" id="ARBA00022692"/>
    </source>
</evidence>
<keyword evidence="7" id="KW-0653">Protein transport</keyword>
<keyword evidence="8 14" id="KW-1133">Transmembrane helix</keyword>
<feature type="transmembrane region" description="Helical" evidence="14">
    <location>
        <begin position="73"/>
        <end position="91"/>
    </location>
</feature>
<keyword evidence="5 14" id="KW-0812">Transmembrane</keyword>
<keyword evidence="9" id="KW-0811">Translocation</keyword>
<dbReference type="InterPro" id="IPR019049">
    <property type="entry name" value="Nucleoporin_prot_Ndc1/Nup"/>
</dbReference>
<evidence type="ECO:0000256" key="10">
    <source>
        <dbReference type="ARBA" id="ARBA00023132"/>
    </source>
</evidence>
<feature type="transmembrane region" description="Helical" evidence="14">
    <location>
        <begin position="33"/>
        <end position="53"/>
    </location>
</feature>
<proteinExistence type="inferred from homology"/>
<dbReference type="GO" id="GO:0051028">
    <property type="term" value="P:mRNA transport"/>
    <property type="evidence" value="ECO:0007669"/>
    <property type="project" value="UniProtKB-KW"/>
</dbReference>
<reference evidence="16" key="1">
    <citation type="journal article" date="2020" name="Stud. Mycol.">
        <title>101 Dothideomycetes genomes: A test case for predicting lifestyles and emergence of pathogens.</title>
        <authorList>
            <person name="Haridas S."/>
            <person name="Albert R."/>
            <person name="Binder M."/>
            <person name="Bloem J."/>
            <person name="LaButti K."/>
            <person name="Salamov A."/>
            <person name="Andreopoulos B."/>
            <person name="Baker S."/>
            <person name="Barry K."/>
            <person name="Bills G."/>
            <person name="Bluhm B."/>
            <person name="Cannon C."/>
            <person name="Castanera R."/>
            <person name="Culley D."/>
            <person name="Daum C."/>
            <person name="Ezra D."/>
            <person name="Gonzalez J."/>
            <person name="Henrissat B."/>
            <person name="Kuo A."/>
            <person name="Liang C."/>
            <person name="Lipzen A."/>
            <person name="Lutzoni F."/>
            <person name="Magnuson J."/>
            <person name="Mondo S."/>
            <person name="Nolan M."/>
            <person name="Ohm R."/>
            <person name="Pangilinan J."/>
            <person name="Park H.-J."/>
            <person name="Ramirez L."/>
            <person name="Alfaro M."/>
            <person name="Sun H."/>
            <person name="Tritt A."/>
            <person name="Yoshinaga Y."/>
            <person name="Zwiers L.-H."/>
            <person name="Turgeon B."/>
            <person name="Goodwin S."/>
            <person name="Spatafora J."/>
            <person name="Crous P."/>
            <person name="Grigoriev I."/>
        </authorList>
    </citation>
    <scope>NUCLEOTIDE SEQUENCE [LARGE SCALE GENOMIC DNA]</scope>
    <source>
        <strain evidence="16">CECT 20119</strain>
    </source>
</reference>
<evidence type="ECO:0000256" key="7">
    <source>
        <dbReference type="ARBA" id="ARBA00022927"/>
    </source>
</evidence>
<keyword evidence="12" id="KW-0539">Nucleus</keyword>
<evidence type="ECO:0000256" key="14">
    <source>
        <dbReference type="SAM" id="Phobius"/>
    </source>
</evidence>
<keyword evidence="10" id="KW-0906">Nuclear pore complex</keyword>
<evidence type="ECO:0000313" key="15">
    <source>
        <dbReference type="EMBL" id="KAF2220118.1"/>
    </source>
</evidence>
<feature type="region of interest" description="Disordered" evidence="13">
    <location>
        <begin position="394"/>
        <end position="425"/>
    </location>
</feature>
<feature type="transmembrane region" description="Helical" evidence="14">
    <location>
        <begin position="112"/>
        <end position="132"/>
    </location>
</feature>
<evidence type="ECO:0000256" key="4">
    <source>
        <dbReference type="ARBA" id="ARBA00022448"/>
    </source>
</evidence>
<evidence type="ECO:0000256" key="13">
    <source>
        <dbReference type="SAM" id="MobiDB-lite"/>
    </source>
</evidence>
<organism evidence="15 16">
    <name type="scientific">Elsinoe ampelina</name>
    <dbReference type="NCBI Taxonomy" id="302913"/>
    <lineage>
        <taxon>Eukaryota</taxon>
        <taxon>Fungi</taxon>
        <taxon>Dikarya</taxon>
        <taxon>Ascomycota</taxon>
        <taxon>Pezizomycotina</taxon>
        <taxon>Dothideomycetes</taxon>
        <taxon>Dothideomycetidae</taxon>
        <taxon>Myriangiales</taxon>
        <taxon>Elsinoaceae</taxon>
        <taxon>Elsinoe</taxon>
    </lineage>
</organism>
<dbReference type="PANTHER" id="PTHR13269">
    <property type="entry name" value="NUCLEOPORIN NDC1"/>
    <property type="match status" value="1"/>
</dbReference>
<dbReference type="OrthoDB" id="67850at2759"/>
<feature type="transmembrane region" description="Helical" evidence="14">
    <location>
        <begin position="276"/>
        <end position="299"/>
    </location>
</feature>
<dbReference type="GO" id="GO:0015031">
    <property type="term" value="P:protein transport"/>
    <property type="evidence" value="ECO:0007669"/>
    <property type="project" value="UniProtKB-KW"/>
</dbReference>